<dbReference type="OrthoDB" id="9795554at2"/>
<dbReference type="AlphaFoldDB" id="A0A2Z4IKU6"/>
<dbReference type="EMBL" id="CP030041">
    <property type="protein sequence ID" value="AWW31176.1"/>
    <property type="molecule type" value="Genomic_DNA"/>
</dbReference>
<dbReference type="RefSeq" id="WP_112784553.1">
    <property type="nucleotide sequence ID" value="NZ_CP030041.1"/>
</dbReference>
<gene>
    <name evidence="4" type="ORF">DN752_14150</name>
</gene>
<dbReference type="InterPro" id="IPR002509">
    <property type="entry name" value="NODB_dom"/>
</dbReference>
<dbReference type="CDD" id="cd10918">
    <property type="entry name" value="CE4_NodB_like_5s_6s"/>
    <property type="match status" value="1"/>
</dbReference>
<comment type="subcellular location">
    <subcellularLocation>
        <location evidence="1">Secreted</location>
    </subcellularLocation>
</comment>
<evidence type="ECO:0000259" key="3">
    <source>
        <dbReference type="PROSITE" id="PS51677"/>
    </source>
</evidence>
<evidence type="ECO:0000313" key="4">
    <source>
        <dbReference type="EMBL" id="AWW31176.1"/>
    </source>
</evidence>
<dbReference type="SUPFAM" id="SSF88713">
    <property type="entry name" value="Glycoside hydrolase/deacetylase"/>
    <property type="match status" value="1"/>
</dbReference>
<dbReference type="Pfam" id="PF01522">
    <property type="entry name" value="Polysacc_deac_1"/>
    <property type="match status" value="1"/>
</dbReference>
<dbReference type="Gene3D" id="3.20.20.370">
    <property type="entry name" value="Glycoside hydrolase/deacetylase"/>
    <property type="match status" value="2"/>
</dbReference>
<reference evidence="4 5" key="1">
    <citation type="submission" date="2018-06" db="EMBL/GenBank/DDBJ databases">
        <title>Echinicola strongylocentroti sp. nov., isolated from a sea urchin Strongylocentrotus intermedius.</title>
        <authorList>
            <person name="Bae S.S."/>
        </authorList>
    </citation>
    <scope>NUCLEOTIDE SEQUENCE [LARGE SCALE GENOMIC DNA]</scope>
    <source>
        <strain evidence="4 5">MEBiC08714</strain>
    </source>
</reference>
<evidence type="ECO:0000256" key="2">
    <source>
        <dbReference type="ARBA" id="ARBA00022729"/>
    </source>
</evidence>
<feature type="domain" description="NodB homology" evidence="3">
    <location>
        <begin position="29"/>
        <end position="234"/>
    </location>
</feature>
<accession>A0A2Z4IKU6</accession>
<dbReference type="PANTHER" id="PTHR34216">
    <property type="match status" value="1"/>
</dbReference>
<name>A0A2Z4IKU6_9BACT</name>
<dbReference type="InterPro" id="IPR051398">
    <property type="entry name" value="Polysacch_Deacetylase"/>
</dbReference>
<dbReference type="PANTHER" id="PTHR34216:SF3">
    <property type="entry name" value="POLY-BETA-1,6-N-ACETYL-D-GLUCOSAMINE N-DEACETYLASE"/>
    <property type="match status" value="1"/>
</dbReference>
<dbReference type="GO" id="GO:0005975">
    <property type="term" value="P:carbohydrate metabolic process"/>
    <property type="evidence" value="ECO:0007669"/>
    <property type="project" value="InterPro"/>
</dbReference>
<organism evidence="4 5">
    <name type="scientific">Echinicola strongylocentroti</name>
    <dbReference type="NCBI Taxonomy" id="1795355"/>
    <lineage>
        <taxon>Bacteria</taxon>
        <taxon>Pseudomonadati</taxon>
        <taxon>Bacteroidota</taxon>
        <taxon>Cytophagia</taxon>
        <taxon>Cytophagales</taxon>
        <taxon>Cyclobacteriaceae</taxon>
        <taxon>Echinicola</taxon>
    </lineage>
</organism>
<keyword evidence="5" id="KW-1185">Reference proteome</keyword>
<proteinExistence type="predicted"/>
<protein>
    <submittedName>
        <fullName evidence="4">Polysaccharide deacetylase family protein</fullName>
    </submittedName>
</protein>
<sequence>MRKTILTSLLCTLPVLPFSQILKQPIPDKLVVLTFDDAPASHYSVVAPLLRQYGFGATFFVCEFPPNFSDSTKYMNWRQMQALDRMGFEVANHTKTHAHVNELDKRQIIEQLGYIEDKCDSLGIPAPRSFAYPAYDISETCFEVLEEKGYDFARAGGKRGYDPVKDHPYLIPSWATKEDNKAEIMDALKAAKNGKVVVLTIHGVPDIEHPWVNTPPALFKEYLQFLKDNHYQVISLRDLAQYIDPDEAKKSIAIDTSKPYKN</sequence>
<dbReference type="KEGG" id="est:DN752_14150"/>
<evidence type="ECO:0000256" key="1">
    <source>
        <dbReference type="ARBA" id="ARBA00004613"/>
    </source>
</evidence>
<dbReference type="GO" id="GO:0016810">
    <property type="term" value="F:hydrolase activity, acting on carbon-nitrogen (but not peptide) bonds"/>
    <property type="evidence" value="ECO:0007669"/>
    <property type="project" value="InterPro"/>
</dbReference>
<dbReference type="InterPro" id="IPR011330">
    <property type="entry name" value="Glyco_hydro/deAcase_b/a-brl"/>
</dbReference>
<evidence type="ECO:0000313" key="5">
    <source>
        <dbReference type="Proteomes" id="UP000248688"/>
    </source>
</evidence>
<keyword evidence="2" id="KW-0732">Signal</keyword>
<dbReference type="PROSITE" id="PS51677">
    <property type="entry name" value="NODB"/>
    <property type="match status" value="1"/>
</dbReference>
<dbReference type="GO" id="GO:0005576">
    <property type="term" value="C:extracellular region"/>
    <property type="evidence" value="ECO:0007669"/>
    <property type="project" value="UniProtKB-SubCell"/>
</dbReference>
<dbReference type="Proteomes" id="UP000248688">
    <property type="component" value="Chromosome"/>
</dbReference>